<dbReference type="AlphaFoldDB" id="A0A6P8YKD6"/>
<name>A0A6P8YKD6_THRPL</name>
<dbReference type="GeneID" id="117644809"/>
<organism evidence="2">
    <name type="scientific">Thrips palmi</name>
    <name type="common">Melon thrips</name>
    <dbReference type="NCBI Taxonomy" id="161013"/>
    <lineage>
        <taxon>Eukaryota</taxon>
        <taxon>Metazoa</taxon>
        <taxon>Ecdysozoa</taxon>
        <taxon>Arthropoda</taxon>
        <taxon>Hexapoda</taxon>
        <taxon>Insecta</taxon>
        <taxon>Pterygota</taxon>
        <taxon>Neoptera</taxon>
        <taxon>Paraneoptera</taxon>
        <taxon>Thysanoptera</taxon>
        <taxon>Terebrantia</taxon>
        <taxon>Thripoidea</taxon>
        <taxon>Thripidae</taxon>
        <taxon>Thrips</taxon>
    </lineage>
</organism>
<sequence>MAISSSNSSLRMVGRTKVVFDIDFMVERPASTLTKLAVNETRCRERVSEATCTPGRNFAIKSGVCAVLGMKMMPWTELVDNMQPPLRCPMKKGLFSGRGIGIDMQVAKMTIRPDEDVGTVVVGRGTVFDQDHAPYLCFQVTVDLVRVRVRT</sequence>
<dbReference type="RefSeq" id="XP_034240333.1">
    <property type="nucleotide sequence ID" value="XM_034384442.1"/>
</dbReference>
<dbReference type="InParanoid" id="A0A6P8YKD6"/>
<evidence type="ECO:0000313" key="1">
    <source>
        <dbReference type="Proteomes" id="UP000515158"/>
    </source>
</evidence>
<evidence type="ECO:0000313" key="2">
    <source>
        <dbReference type="RefSeq" id="XP_034240333.1"/>
    </source>
</evidence>
<dbReference type="KEGG" id="tpal:117644809"/>
<dbReference type="Proteomes" id="UP000515158">
    <property type="component" value="Unplaced"/>
</dbReference>
<protein>
    <submittedName>
        <fullName evidence="2">Uncharacterized protein LOC117644809</fullName>
    </submittedName>
</protein>
<keyword evidence="1" id="KW-1185">Reference proteome</keyword>
<proteinExistence type="predicted"/>
<gene>
    <name evidence="2" type="primary">LOC117644809</name>
</gene>
<reference evidence="2" key="1">
    <citation type="submission" date="2025-08" db="UniProtKB">
        <authorList>
            <consortium name="RefSeq"/>
        </authorList>
    </citation>
    <scope>IDENTIFICATION</scope>
    <source>
        <tissue evidence="2">Total insect</tissue>
    </source>
</reference>
<dbReference type="OrthoDB" id="7716214at2759"/>
<accession>A0A6P8YKD6</accession>